<organism evidence="2 3">
    <name type="scientific">Toxocara canis</name>
    <name type="common">Canine roundworm</name>
    <dbReference type="NCBI Taxonomy" id="6265"/>
    <lineage>
        <taxon>Eukaryota</taxon>
        <taxon>Metazoa</taxon>
        <taxon>Ecdysozoa</taxon>
        <taxon>Nematoda</taxon>
        <taxon>Chromadorea</taxon>
        <taxon>Rhabditida</taxon>
        <taxon>Spirurina</taxon>
        <taxon>Ascaridomorpha</taxon>
        <taxon>Ascaridoidea</taxon>
        <taxon>Toxocaridae</taxon>
        <taxon>Toxocara</taxon>
    </lineage>
</organism>
<gene>
    <name evidence="2" type="ORF">Tcan_01943</name>
</gene>
<feature type="compositionally biased region" description="Basic and acidic residues" evidence="1">
    <location>
        <begin position="10"/>
        <end position="29"/>
    </location>
</feature>
<evidence type="ECO:0000256" key="1">
    <source>
        <dbReference type="SAM" id="MobiDB-lite"/>
    </source>
</evidence>
<evidence type="ECO:0000313" key="2">
    <source>
        <dbReference type="EMBL" id="KHN76335.1"/>
    </source>
</evidence>
<accession>A0A0B2V5S3</accession>
<dbReference type="EMBL" id="JPKZ01002528">
    <property type="protein sequence ID" value="KHN76335.1"/>
    <property type="molecule type" value="Genomic_DNA"/>
</dbReference>
<evidence type="ECO:0000313" key="3">
    <source>
        <dbReference type="Proteomes" id="UP000031036"/>
    </source>
</evidence>
<sequence>MINSPTQGAMERKACKVSHRDHITSEATRRRTKLAHVIRELCFRKYELAGNVIRMAVLRLTIRFTPSVPDDRQRA</sequence>
<dbReference type="Proteomes" id="UP000031036">
    <property type="component" value="Unassembled WGS sequence"/>
</dbReference>
<proteinExistence type="predicted"/>
<keyword evidence="3" id="KW-1185">Reference proteome</keyword>
<comment type="caution">
    <text evidence="2">The sequence shown here is derived from an EMBL/GenBank/DDBJ whole genome shotgun (WGS) entry which is preliminary data.</text>
</comment>
<reference evidence="2 3" key="1">
    <citation type="submission" date="2014-11" db="EMBL/GenBank/DDBJ databases">
        <title>Genetic blueprint of the zoonotic pathogen Toxocara canis.</title>
        <authorList>
            <person name="Zhu X.-Q."/>
            <person name="Korhonen P.K."/>
            <person name="Cai H."/>
            <person name="Young N.D."/>
            <person name="Nejsum P."/>
            <person name="von Samson-Himmelstjerna G."/>
            <person name="Boag P.R."/>
            <person name="Tan P."/>
            <person name="Li Q."/>
            <person name="Min J."/>
            <person name="Yang Y."/>
            <person name="Wang X."/>
            <person name="Fang X."/>
            <person name="Hall R.S."/>
            <person name="Hofmann A."/>
            <person name="Sternberg P.W."/>
            <person name="Jex A.R."/>
            <person name="Gasser R.B."/>
        </authorList>
    </citation>
    <scope>NUCLEOTIDE SEQUENCE [LARGE SCALE GENOMIC DNA]</scope>
    <source>
        <strain evidence="2">PN_DK_2014</strain>
    </source>
</reference>
<protein>
    <submittedName>
        <fullName evidence="2">Uncharacterized protein</fullName>
    </submittedName>
</protein>
<dbReference type="AlphaFoldDB" id="A0A0B2V5S3"/>
<feature type="region of interest" description="Disordered" evidence="1">
    <location>
        <begin position="1"/>
        <end position="29"/>
    </location>
</feature>
<name>A0A0B2V5S3_TOXCA</name>